<sequence length="109" mass="12019">MAKLSALLDPLELENRPFLRLLLGCLLQTSSRGRNRAGLVGDNDMSGLRIGLVFQSAAHFDSLTVRENVGFLLYENSNMPEAKISKLVTETLAAVGLKIDVIAAWHYYV</sequence>
<proteinExistence type="predicted"/>
<evidence type="ECO:0000313" key="2">
    <source>
        <dbReference type="Proteomes" id="UP001057402"/>
    </source>
</evidence>
<comment type="caution">
    <text evidence="1">The sequence shown here is derived from an EMBL/GenBank/DDBJ whole genome shotgun (WGS) entry which is preliminary data.</text>
</comment>
<reference evidence="2" key="1">
    <citation type="journal article" date="2023" name="Front. Plant Sci.">
        <title>Chromosomal-level genome assembly of Melastoma candidum provides insights into trichome evolution.</title>
        <authorList>
            <person name="Zhong Y."/>
            <person name="Wu W."/>
            <person name="Sun C."/>
            <person name="Zou P."/>
            <person name="Liu Y."/>
            <person name="Dai S."/>
            <person name="Zhou R."/>
        </authorList>
    </citation>
    <scope>NUCLEOTIDE SEQUENCE [LARGE SCALE GENOMIC DNA]</scope>
</reference>
<keyword evidence="2" id="KW-1185">Reference proteome</keyword>
<dbReference type="Proteomes" id="UP001057402">
    <property type="component" value="Chromosome 11"/>
</dbReference>
<dbReference type="EMBL" id="CM042890">
    <property type="protein sequence ID" value="KAI4310887.1"/>
    <property type="molecule type" value="Genomic_DNA"/>
</dbReference>
<organism evidence="1 2">
    <name type="scientific">Melastoma candidum</name>
    <dbReference type="NCBI Taxonomy" id="119954"/>
    <lineage>
        <taxon>Eukaryota</taxon>
        <taxon>Viridiplantae</taxon>
        <taxon>Streptophyta</taxon>
        <taxon>Embryophyta</taxon>
        <taxon>Tracheophyta</taxon>
        <taxon>Spermatophyta</taxon>
        <taxon>Magnoliopsida</taxon>
        <taxon>eudicotyledons</taxon>
        <taxon>Gunneridae</taxon>
        <taxon>Pentapetalae</taxon>
        <taxon>rosids</taxon>
        <taxon>malvids</taxon>
        <taxon>Myrtales</taxon>
        <taxon>Melastomataceae</taxon>
        <taxon>Melastomatoideae</taxon>
        <taxon>Melastomateae</taxon>
        <taxon>Melastoma</taxon>
    </lineage>
</organism>
<evidence type="ECO:0000313" key="1">
    <source>
        <dbReference type="EMBL" id="KAI4310887.1"/>
    </source>
</evidence>
<gene>
    <name evidence="1" type="ORF">MLD38_035832</name>
</gene>
<protein>
    <submittedName>
        <fullName evidence="1">Uncharacterized protein</fullName>
    </submittedName>
</protein>
<accession>A0ACB9LJ07</accession>
<name>A0ACB9LJ07_9MYRT</name>